<sequence length="98" mass="10985">MKSAEELRLDGDSSKAGYYLGSWKKSSGIFLVAFTHSSIVFLGSLFPWTASTEKSSFPDATVMQTSTFTRSRHHTQSSSHLLCRSRIALLRLLKVDRK</sequence>
<dbReference type="AlphaFoldDB" id="A0A6A4HBK3"/>
<organism evidence="2 3">
    <name type="scientific">Gymnopus androsaceus JB14</name>
    <dbReference type="NCBI Taxonomy" id="1447944"/>
    <lineage>
        <taxon>Eukaryota</taxon>
        <taxon>Fungi</taxon>
        <taxon>Dikarya</taxon>
        <taxon>Basidiomycota</taxon>
        <taxon>Agaricomycotina</taxon>
        <taxon>Agaricomycetes</taxon>
        <taxon>Agaricomycetidae</taxon>
        <taxon>Agaricales</taxon>
        <taxon>Marasmiineae</taxon>
        <taxon>Omphalotaceae</taxon>
        <taxon>Gymnopus</taxon>
    </lineage>
</organism>
<proteinExistence type="predicted"/>
<protein>
    <submittedName>
        <fullName evidence="2">Uncharacterized protein</fullName>
    </submittedName>
</protein>
<gene>
    <name evidence="2" type="ORF">BT96DRAFT_161024</name>
</gene>
<keyword evidence="3" id="KW-1185">Reference proteome</keyword>
<feature type="transmembrane region" description="Helical" evidence="1">
    <location>
        <begin position="28"/>
        <end position="48"/>
    </location>
</feature>
<keyword evidence="1" id="KW-0472">Membrane</keyword>
<dbReference type="EMBL" id="ML769537">
    <property type="protein sequence ID" value="KAE9395120.1"/>
    <property type="molecule type" value="Genomic_DNA"/>
</dbReference>
<keyword evidence="1" id="KW-0812">Transmembrane</keyword>
<dbReference type="Proteomes" id="UP000799118">
    <property type="component" value="Unassembled WGS sequence"/>
</dbReference>
<keyword evidence="1" id="KW-1133">Transmembrane helix</keyword>
<evidence type="ECO:0000313" key="2">
    <source>
        <dbReference type="EMBL" id="KAE9395120.1"/>
    </source>
</evidence>
<evidence type="ECO:0000313" key="3">
    <source>
        <dbReference type="Proteomes" id="UP000799118"/>
    </source>
</evidence>
<accession>A0A6A4HBK3</accession>
<reference evidence="2" key="1">
    <citation type="journal article" date="2019" name="Environ. Microbiol.">
        <title>Fungal ecological strategies reflected in gene transcription - a case study of two litter decomposers.</title>
        <authorList>
            <person name="Barbi F."/>
            <person name="Kohler A."/>
            <person name="Barry K."/>
            <person name="Baskaran P."/>
            <person name="Daum C."/>
            <person name="Fauchery L."/>
            <person name="Ihrmark K."/>
            <person name="Kuo A."/>
            <person name="LaButti K."/>
            <person name="Lipzen A."/>
            <person name="Morin E."/>
            <person name="Grigoriev I.V."/>
            <person name="Henrissat B."/>
            <person name="Lindahl B."/>
            <person name="Martin F."/>
        </authorList>
    </citation>
    <scope>NUCLEOTIDE SEQUENCE</scope>
    <source>
        <strain evidence="2">JB14</strain>
    </source>
</reference>
<evidence type="ECO:0000256" key="1">
    <source>
        <dbReference type="SAM" id="Phobius"/>
    </source>
</evidence>
<name>A0A6A4HBK3_9AGAR</name>